<evidence type="ECO:0000256" key="1">
    <source>
        <dbReference type="SAM" id="MobiDB-lite"/>
    </source>
</evidence>
<evidence type="ECO:0000313" key="4">
    <source>
        <dbReference type="Proteomes" id="UP000003919"/>
    </source>
</evidence>
<dbReference type="STRING" id="388413.ALPR1_01110"/>
<name>A3HUH5_9BACT</name>
<dbReference type="RefSeq" id="WP_008197802.1">
    <property type="nucleotide sequence ID" value="NZ_CM001023.1"/>
</dbReference>
<dbReference type="HOGENOM" id="CLU_020973_0_0_10"/>
<keyword evidence="2" id="KW-0812">Transmembrane</keyword>
<dbReference type="AlphaFoldDB" id="A3HUH5"/>
<feature type="compositionally biased region" description="Acidic residues" evidence="1">
    <location>
        <begin position="696"/>
        <end position="708"/>
    </location>
</feature>
<evidence type="ECO:0000313" key="3">
    <source>
        <dbReference type="EMBL" id="EAZ81797.1"/>
    </source>
</evidence>
<keyword evidence="2" id="KW-0472">Membrane</keyword>
<sequence length="816" mass="91963">MIKIIKKKFKQAWAWICAKFLLIKPGDNSFKGAAVGLLIGSVGLLLLSSLLRAINIRDPWVLVLGLLMVAAAVLSGMLSARLYNLLNRIPRWNKIAFFASIPLLFTVFFGNEKLLLASILIFSLLGATWFTLSKTGFKNLKTPKKVVFIIGALIGIAGLIMSIYYYSLKGLEMDEIENAALYSEVSIPHIAGESPATKGKYVVKTMSYGSGMDKHREEFGEEVTYKTESVNGVAFLDDWDGFGGWWREKYWGFDSKALPINGRVWYPEGTGPFPLVLVVHGNHSMQDYSDPGYDYLGELLASRGMILASVDENFINGSWSDLFGGLSKENDARGWLLLEHLKVWEEWNSSSDHAFAGKIDMSRISLIGHSRGGEAVAHAAMLNELDFYPDDATIPLGYHFNLQSIIAIAPVDGQYEPGGTLTKLKDINYFVFHGAQDADVSSFMGSMQFERVTFEDSSYHFKTGLYIQGANHGQFNTSWGDNDTGNPFKGLINLEQQLDEKSQQEIAKVYISAFLEITLRKKIKYLPLFMDARQGKNWLPETIYLNQFEDSNTKYLVDFNEDFDVITASNNGKIHGENLTVWRESEVKLNYREKGTRAVYLGWNYDLEDSLKEKPIETSVPDSLIATYTLDLPVGEYHLDSTSVFVFEMSESTESSNPKTGGKWVNENNNEEVSNSNDEIEEESKNENLEEKENEGQEGEEKEDSDEKEPEKPLDLSILLVDSLGNEVKFLLSDFSALQRQVKVQILKTDFLENDGTSEIVFQKFAFELQAFRSKNPAFESSKLKRIRFIFDQNEKGVVVMNHIGFMKKLNSVTTL</sequence>
<dbReference type="EMBL" id="AAXU02000001">
    <property type="protein sequence ID" value="EAZ81797.1"/>
    <property type="molecule type" value="Genomic_DNA"/>
</dbReference>
<feature type="compositionally biased region" description="Low complexity" evidence="1">
    <location>
        <begin position="666"/>
        <end position="677"/>
    </location>
</feature>
<dbReference type="PANTHER" id="PTHR33428:SF2">
    <property type="entry name" value="CHLOROPHYLLASE-2"/>
    <property type="match status" value="1"/>
</dbReference>
<proteinExistence type="predicted"/>
<keyword evidence="2" id="KW-1133">Transmembrane helix</keyword>
<organism evidence="3 4">
    <name type="scientific">Algoriphagus machipongonensis</name>
    <dbReference type="NCBI Taxonomy" id="388413"/>
    <lineage>
        <taxon>Bacteria</taxon>
        <taxon>Pseudomonadati</taxon>
        <taxon>Bacteroidota</taxon>
        <taxon>Cytophagia</taxon>
        <taxon>Cytophagales</taxon>
        <taxon>Cyclobacteriaceae</taxon>
        <taxon>Algoriphagus</taxon>
    </lineage>
</organism>
<dbReference type="InterPro" id="IPR029058">
    <property type="entry name" value="AB_hydrolase_fold"/>
</dbReference>
<evidence type="ECO:0000256" key="2">
    <source>
        <dbReference type="SAM" id="Phobius"/>
    </source>
</evidence>
<protein>
    <submittedName>
        <fullName evidence="3">Secreted protein</fullName>
    </submittedName>
</protein>
<comment type="caution">
    <text evidence="3">The sequence shown here is derived from an EMBL/GenBank/DDBJ whole genome shotgun (WGS) entry which is preliminary data.</text>
</comment>
<feature type="region of interest" description="Disordered" evidence="1">
    <location>
        <begin position="652"/>
        <end position="712"/>
    </location>
</feature>
<dbReference type="OrthoDB" id="9808543at2"/>
<feature type="transmembrane region" description="Helical" evidence="2">
    <location>
        <begin position="146"/>
        <end position="166"/>
    </location>
</feature>
<dbReference type="PANTHER" id="PTHR33428">
    <property type="entry name" value="CHLOROPHYLLASE-2, CHLOROPLASTIC"/>
    <property type="match status" value="1"/>
</dbReference>
<feature type="transmembrane region" description="Helical" evidence="2">
    <location>
        <begin position="60"/>
        <end position="80"/>
    </location>
</feature>
<dbReference type="GO" id="GO:0015996">
    <property type="term" value="P:chlorophyll catabolic process"/>
    <property type="evidence" value="ECO:0007669"/>
    <property type="project" value="TreeGrafter"/>
</dbReference>
<feature type="transmembrane region" description="Helical" evidence="2">
    <location>
        <begin position="92"/>
        <end position="109"/>
    </location>
</feature>
<dbReference type="GO" id="GO:0047746">
    <property type="term" value="F:chlorophyllase activity"/>
    <property type="evidence" value="ECO:0007669"/>
    <property type="project" value="TreeGrafter"/>
</dbReference>
<feature type="compositionally biased region" description="Basic and acidic residues" evidence="1">
    <location>
        <begin position="683"/>
        <end position="695"/>
    </location>
</feature>
<gene>
    <name evidence="3" type="ORF">ALPR1_01110</name>
</gene>
<feature type="transmembrane region" description="Helical" evidence="2">
    <location>
        <begin position="115"/>
        <end position="134"/>
    </location>
</feature>
<feature type="transmembrane region" description="Helical" evidence="2">
    <location>
        <begin position="33"/>
        <end position="54"/>
    </location>
</feature>
<keyword evidence="4" id="KW-1185">Reference proteome</keyword>
<reference evidence="3 4" key="1">
    <citation type="journal article" date="2011" name="J. Bacteriol.">
        <title>Complete genome sequence of Algoriphagus sp. PR1, bacterial prey of a colony-forming choanoflagellate.</title>
        <authorList>
            <person name="Alegado R.A."/>
            <person name="Ferriera S."/>
            <person name="Nusbaum C."/>
            <person name="Young S.K."/>
            <person name="Zeng Q."/>
            <person name="Imamovic A."/>
            <person name="Fairclough S.R."/>
            <person name="King N."/>
        </authorList>
    </citation>
    <scope>NUCLEOTIDE SEQUENCE [LARGE SCALE GENOMIC DNA]</scope>
    <source>
        <strain evidence="3 4">PR1</strain>
    </source>
</reference>
<accession>A3HUH5</accession>
<dbReference type="SUPFAM" id="SSF53474">
    <property type="entry name" value="alpha/beta-Hydrolases"/>
    <property type="match status" value="1"/>
</dbReference>
<dbReference type="Gene3D" id="3.40.50.1820">
    <property type="entry name" value="alpha/beta hydrolase"/>
    <property type="match status" value="1"/>
</dbReference>
<dbReference type="Proteomes" id="UP000003919">
    <property type="component" value="Unassembled WGS sequence"/>
</dbReference>
<dbReference type="eggNOG" id="COG4188">
    <property type="taxonomic scope" value="Bacteria"/>
</dbReference>